<proteinExistence type="predicted"/>
<dbReference type="EMBL" id="CALNXI010000249">
    <property type="protein sequence ID" value="CAH3023180.1"/>
    <property type="molecule type" value="Genomic_DNA"/>
</dbReference>
<keyword evidence="2" id="KW-1185">Reference proteome</keyword>
<evidence type="ECO:0000313" key="1">
    <source>
        <dbReference type="EMBL" id="CAH3023180.1"/>
    </source>
</evidence>
<comment type="caution">
    <text evidence="1">The sequence shown here is derived from an EMBL/GenBank/DDBJ whole genome shotgun (WGS) entry which is preliminary data.</text>
</comment>
<evidence type="ECO:0000313" key="2">
    <source>
        <dbReference type="Proteomes" id="UP001159427"/>
    </source>
</evidence>
<sequence length="103" mass="12357">MLKLYNLKIQLRPGLIISVNNIKLRMSHHIYIYALHAHVPEILKLYKKIAYYTQQGMEKYNDRASKNYFRSKNHRRVTALTQVFLKKQRIQYLEAAGYMRGKN</sequence>
<accession>A0ABN8M614</accession>
<dbReference type="Proteomes" id="UP001159427">
    <property type="component" value="Unassembled WGS sequence"/>
</dbReference>
<gene>
    <name evidence="1" type="ORF">PEVE_00018269</name>
</gene>
<name>A0ABN8M614_9CNID</name>
<evidence type="ECO:0008006" key="3">
    <source>
        <dbReference type="Google" id="ProtNLM"/>
    </source>
</evidence>
<protein>
    <recommendedName>
        <fullName evidence="3">Ribosomal protein S13</fullName>
    </recommendedName>
</protein>
<organism evidence="1 2">
    <name type="scientific">Porites evermanni</name>
    <dbReference type="NCBI Taxonomy" id="104178"/>
    <lineage>
        <taxon>Eukaryota</taxon>
        <taxon>Metazoa</taxon>
        <taxon>Cnidaria</taxon>
        <taxon>Anthozoa</taxon>
        <taxon>Hexacorallia</taxon>
        <taxon>Scleractinia</taxon>
        <taxon>Fungiina</taxon>
        <taxon>Poritidae</taxon>
        <taxon>Porites</taxon>
    </lineage>
</organism>
<reference evidence="1 2" key="1">
    <citation type="submission" date="2022-05" db="EMBL/GenBank/DDBJ databases">
        <authorList>
            <consortium name="Genoscope - CEA"/>
            <person name="William W."/>
        </authorList>
    </citation>
    <scope>NUCLEOTIDE SEQUENCE [LARGE SCALE GENOMIC DNA]</scope>
</reference>